<evidence type="ECO:0000313" key="2">
    <source>
        <dbReference type="EMBL" id="CBH13282.1"/>
    </source>
</evidence>
<dbReference type="KEGG" id="tbg:TbgDal_VIII2300"/>
<sequence>MISPKFFILPILFSLFCRGFTSFCCLTVRSKATKRVVKKNHAHDVFRSVVVIFFPDALRFSLFHPSHTSKSTPAITVSLTYIRTRVQPSIQVEEKEGAGSVQTPLK</sequence>
<dbReference type="Proteomes" id="UP000002316">
    <property type="component" value="Chromosome 8"/>
</dbReference>
<organism evidence="2 3">
    <name type="scientific">Trypanosoma brucei gambiense (strain MHOM/CI/86/DAL972)</name>
    <dbReference type="NCBI Taxonomy" id="679716"/>
    <lineage>
        <taxon>Eukaryota</taxon>
        <taxon>Discoba</taxon>
        <taxon>Euglenozoa</taxon>
        <taxon>Kinetoplastea</taxon>
        <taxon>Metakinetoplastina</taxon>
        <taxon>Trypanosomatida</taxon>
        <taxon>Trypanosomatidae</taxon>
        <taxon>Trypanosoma</taxon>
    </lineage>
</organism>
<accession>C9ZV44</accession>
<proteinExistence type="predicted"/>
<evidence type="ECO:0000313" key="3">
    <source>
        <dbReference type="Proteomes" id="UP000002316"/>
    </source>
</evidence>
<name>C9ZV44_TRYB9</name>
<evidence type="ECO:0000256" key="1">
    <source>
        <dbReference type="SAM" id="SignalP"/>
    </source>
</evidence>
<dbReference type="RefSeq" id="XP_011775559.1">
    <property type="nucleotide sequence ID" value="XM_011777257.1"/>
</dbReference>
<protein>
    <recommendedName>
        <fullName evidence="4">T. brucei spp.-specific protein</fullName>
    </recommendedName>
</protein>
<evidence type="ECO:0008006" key="4">
    <source>
        <dbReference type="Google" id="ProtNLM"/>
    </source>
</evidence>
<feature type="chain" id="PRO_5003005485" description="T. brucei spp.-specific protein" evidence="1">
    <location>
        <begin position="20"/>
        <end position="106"/>
    </location>
</feature>
<gene>
    <name evidence="2" type="ORF">TbgDal_VIII2300</name>
</gene>
<dbReference type="AlphaFoldDB" id="C9ZV44"/>
<feature type="signal peptide" evidence="1">
    <location>
        <begin position="1"/>
        <end position="19"/>
    </location>
</feature>
<keyword evidence="1" id="KW-0732">Signal</keyword>
<dbReference type="GeneID" id="23863403"/>
<dbReference type="EMBL" id="FN554971">
    <property type="protein sequence ID" value="CBH13282.1"/>
    <property type="molecule type" value="Genomic_DNA"/>
</dbReference>
<reference evidence="3" key="1">
    <citation type="journal article" date="2010" name="PLoS Negl. Trop. Dis.">
        <title>The genome sequence of Trypanosoma brucei gambiense, causative agent of chronic human african trypanosomiasis.</title>
        <authorList>
            <person name="Jackson A.P."/>
            <person name="Sanders M."/>
            <person name="Berry A."/>
            <person name="McQuillan J."/>
            <person name="Aslett M.A."/>
            <person name="Quail M.A."/>
            <person name="Chukualim B."/>
            <person name="Capewell P."/>
            <person name="MacLeod A."/>
            <person name="Melville S.E."/>
            <person name="Gibson W."/>
            <person name="Barry J.D."/>
            <person name="Berriman M."/>
            <person name="Hertz-Fowler C."/>
        </authorList>
    </citation>
    <scope>NUCLEOTIDE SEQUENCE [LARGE SCALE GENOMIC DNA]</scope>
    <source>
        <strain evidence="3">MHOM/CI/86/DAL972</strain>
    </source>
</reference>